<gene>
    <name evidence="1" type="ORF">EDC14_100652</name>
</gene>
<comment type="caution">
    <text evidence="1">The sequence shown here is derived from an EMBL/GenBank/DDBJ whole genome shotgun (WGS) entry which is preliminary data.</text>
</comment>
<reference evidence="1 2" key="1">
    <citation type="submission" date="2019-03" db="EMBL/GenBank/DDBJ databases">
        <title>Genomic Encyclopedia of Type Strains, Phase IV (KMG-IV): sequencing the most valuable type-strain genomes for metagenomic binning, comparative biology and taxonomic classification.</title>
        <authorList>
            <person name="Goeker M."/>
        </authorList>
    </citation>
    <scope>NUCLEOTIDE SEQUENCE [LARGE SCALE GENOMIC DNA]</scope>
    <source>
        <strain evidence="1 2">LX-B</strain>
    </source>
</reference>
<dbReference type="Proteomes" id="UP000295008">
    <property type="component" value="Unassembled WGS sequence"/>
</dbReference>
<protein>
    <submittedName>
        <fullName evidence="1">Uncharacterized protein</fullName>
    </submittedName>
</protein>
<keyword evidence="2" id="KW-1185">Reference proteome</keyword>
<organism evidence="1 2">
    <name type="scientific">Hydrogenispora ethanolica</name>
    <dbReference type="NCBI Taxonomy" id="1082276"/>
    <lineage>
        <taxon>Bacteria</taxon>
        <taxon>Bacillati</taxon>
        <taxon>Bacillota</taxon>
        <taxon>Hydrogenispora</taxon>
    </lineage>
</organism>
<name>A0A4R1S207_HYDET</name>
<evidence type="ECO:0000313" key="2">
    <source>
        <dbReference type="Proteomes" id="UP000295008"/>
    </source>
</evidence>
<sequence>MIYVRLKPGIIESPKYGKIIYPGETYTSIEDKFKDLVENDERLEVLTQDEMNALNIQQEARIKQFAKLHPKKLKKELEKITDIKFLKSAMQLCIDAENDDNTQLVLDRINELKYGIPAIETGKPKYFVI</sequence>
<dbReference type="AlphaFoldDB" id="A0A4R1S207"/>
<evidence type="ECO:0000313" key="1">
    <source>
        <dbReference type="EMBL" id="TCL72342.1"/>
    </source>
</evidence>
<accession>A0A4R1S207</accession>
<dbReference type="RefSeq" id="WP_132013551.1">
    <property type="nucleotide sequence ID" value="NZ_SLUN01000006.1"/>
</dbReference>
<proteinExistence type="predicted"/>
<dbReference type="EMBL" id="SLUN01000006">
    <property type="protein sequence ID" value="TCL72342.1"/>
    <property type="molecule type" value="Genomic_DNA"/>
</dbReference>